<evidence type="ECO:0000256" key="2">
    <source>
        <dbReference type="ARBA" id="ARBA00022679"/>
    </source>
</evidence>
<dbReference type="Proteomes" id="UP000252357">
    <property type="component" value="Unassembled WGS sequence"/>
</dbReference>
<evidence type="ECO:0000256" key="1">
    <source>
        <dbReference type="ARBA" id="ARBA00022676"/>
    </source>
</evidence>
<organism evidence="3 4">
    <name type="scientific">Parvibium lacunae</name>
    <dbReference type="NCBI Taxonomy" id="1888893"/>
    <lineage>
        <taxon>Bacteria</taxon>
        <taxon>Pseudomonadati</taxon>
        <taxon>Pseudomonadota</taxon>
        <taxon>Betaproteobacteria</taxon>
        <taxon>Burkholderiales</taxon>
        <taxon>Alcaligenaceae</taxon>
        <taxon>Parvibium</taxon>
    </lineage>
</organism>
<evidence type="ECO:0000313" key="3">
    <source>
        <dbReference type="EMBL" id="RCS57403.1"/>
    </source>
</evidence>
<keyword evidence="4" id="KW-1185">Reference proteome</keyword>
<name>A0A368L1Q5_9BURK</name>
<dbReference type="PANTHER" id="PTHR11927">
    <property type="entry name" value="GALACTOSIDE 2-L-FUCOSYLTRANSFERASE"/>
    <property type="match status" value="1"/>
</dbReference>
<proteinExistence type="predicted"/>
<gene>
    <name evidence="3" type="ORF">DU000_08040</name>
</gene>
<sequence>MIISKVLGGLGNQMFQYACGLAVAQRNNLTLGIDATSFSDYSLHQGYELTRIFELPEQCLSAKEIQREYGWKTAPLARRFFGNQRIRAVSHTLPMRVVLDPYYYEPHLHYWPGIEAVTTSAYLDGHWQSERYFQHCEKRVRERFIFKPPLEGRNRELLAMIEEHKANHDCEGVIVSLHVRRGDYVNNPSAVKIYHQLDAKYYDQAITYMRDKFRKIKLLIFSDDIKWVKSTIKLVDEAVFIDHNRAQDSYIDMQLMSLCQHHIIANSTFSWWGAWLNPSPEKVVIAPKRWFANQFIDKDIIPAPWIKI</sequence>
<dbReference type="AlphaFoldDB" id="A0A368L1Q5"/>
<dbReference type="Pfam" id="PF01531">
    <property type="entry name" value="Glyco_transf_11"/>
    <property type="match status" value="1"/>
</dbReference>
<dbReference type="OrthoDB" id="9794601at2"/>
<dbReference type="PANTHER" id="PTHR11927:SF9">
    <property type="entry name" value="L-FUCOSYLTRANSFERASE"/>
    <property type="match status" value="1"/>
</dbReference>
<dbReference type="RefSeq" id="WP_114402884.1">
    <property type="nucleotide sequence ID" value="NZ_QPGB01000003.1"/>
</dbReference>
<dbReference type="Gene3D" id="3.40.50.11350">
    <property type="match status" value="1"/>
</dbReference>
<dbReference type="GO" id="GO:0008107">
    <property type="term" value="F:galactoside 2-alpha-L-fucosyltransferase activity"/>
    <property type="evidence" value="ECO:0007669"/>
    <property type="project" value="InterPro"/>
</dbReference>
<dbReference type="InterPro" id="IPR002516">
    <property type="entry name" value="Glyco_trans_11"/>
</dbReference>
<dbReference type="GO" id="GO:0016020">
    <property type="term" value="C:membrane"/>
    <property type="evidence" value="ECO:0007669"/>
    <property type="project" value="InterPro"/>
</dbReference>
<keyword evidence="1 3" id="KW-0328">Glycosyltransferase</keyword>
<comment type="caution">
    <text evidence="3">The sequence shown here is derived from an EMBL/GenBank/DDBJ whole genome shotgun (WGS) entry which is preliminary data.</text>
</comment>
<protein>
    <submittedName>
        <fullName evidence="3">Alpha-1,2-fucosyltransferase</fullName>
    </submittedName>
</protein>
<dbReference type="GO" id="GO:0005975">
    <property type="term" value="P:carbohydrate metabolic process"/>
    <property type="evidence" value="ECO:0007669"/>
    <property type="project" value="InterPro"/>
</dbReference>
<reference evidence="3 4" key="1">
    <citation type="journal article" date="2018" name="Int. J. Syst. Evol. Microbiol.">
        <title>Parvibium lacunae gen. nov., sp. nov., a new member of the family Alcaligenaceae isolated from a freshwater pond.</title>
        <authorList>
            <person name="Chen W.M."/>
            <person name="Xie P.B."/>
            <person name="Hsu M.Y."/>
            <person name="Sheu S.Y."/>
        </authorList>
    </citation>
    <scope>NUCLEOTIDE SEQUENCE [LARGE SCALE GENOMIC DNA]</scope>
    <source>
        <strain evidence="3 4">KMB9</strain>
    </source>
</reference>
<accession>A0A368L1Q5</accession>
<dbReference type="CDD" id="cd11301">
    <property type="entry name" value="Fut1_Fut2_like"/>
    <property type="match status" value="1"/>
</dbReference>
<evidence type="ECO:0000313" key="4">
    <source>
        <dbReference type="Proteomes" id="UP000252357"/>
    </source>
</evidence>
<keyword evidence="2 3" id="KW-0808">Transferase</keyword>
<dbReference type="EMBL" id="QPGB01000003">
    <property type="protein sequence ID" value="RCS57403.1"/>
    <property type="molecule type" value="Genomic_DNA"/>
</dbReference>